<comment type="similarity">
    <text evidence="1 6">Belongs to the XseB family.</text>
</comment>
<dbReference type="EC" id="3.1.11.6" evidence="6"/>
<dbReference type="InterPro" id="IPR003761">
    <property type="entry name" value="Exonuc_VII_S"/>
</dbReference>
<dbReference type="Proteomes" id="UP000009235">
    <property type="component" value="Chromosome"/>
</dbReference>
<dbReference type="STRING" id="443218.AS9A_3401"/>
<dbReference type="EMBL" id="CP002786">
    <property type="protein sequence ID" value="AEF41842.1"/>
    <property type="molecule type" value="Genomic_DNA"/>
</dbReference>
<evidence type="ECO:0000256" key="6">
    <source>
        <dbReference type="HAMAP-Rule" id="MF_00337"/>
    </source>
</evidence>
<dbReference type="NCBIfam" id="TIGR01280">
    <property type="entry name" value="xseB"/>
    <property type="match status" value="1"/>
</dbReference>
<sequence length="92" mass="9904">MTGTESAGPPGVDGRADVSALGYEQARDELVEVVRNLERGGLDLDTSIALWERGEALADRCEEHLAGARQRIETAIARHSGDENRDPSDSVD</sequence>
<comment type="subcellular location">
    <subcellularLocation>
        <location evidence="6">Cytoplasm</location>
    </subcellularLocation>
</comment>
<dbReference type="GO" id="GO:0005829">
    <property type="term" value="C:cytosol"/>
    <property type="evidence" value="ECO:0007669"/>
    <property type="project" value="TreeGrafter"/>
</dbReference>
<dbReference type="OrthoDB" id="5244334at2"/>
<dbReference type="GO" id="GO:0009318">
    <property type="term" value="C:exodeoxyribonuclease VII complex"/>
    <property type="evidence" value="ECO:0007669"/>
    <property type="project" value="UniProtKB-UniRule"/>
</dbReference>
<keyword evidence="3 6" id="KW-0540">Nuclease</keyword>
<keyword evidence="9" id="KW-1185">Reference proteome</keyword>
<dbReference type="GO" id="GO:0006308">
    <property type="term" value="P:DNA catabolic process"/>
    <property type="evidence" value="ECO:0007669"/>
    <property type="project" value="UniProtKB-UniRule"/>
</dbReference>
<evidence type="ECO:0000313" key="8">
    <source>
        <dbReference type="EMBL" id="AEF41842.1"/>
    </source>
</evidence>
<reference evidence="8 9" key="1">
    <citation type="journal article" date="2011" name="J. Bacteriol.">
        <title>Complete genome sequence of Amycolicicoccus subflavus DQS3-9A1T, an actinomycete isolated from crude oil-polluted soil.</title>
        <authorList>
            <person name="Cai M."/>
            <person name="Chen W.M."/>
            <person name="Nie Y."/>
            <person name="Chi C.Q."/>
            <person name="Wang Y.N."/>
            <person name="Tang Y.Q."/>
            <person name="Li G.Y."/>
            <person name="Wu X.L."/>
        </authorList>
    </citation>
    <scope>NUCLEOTIDE SEQUENCE [LARGE SCALE GENOMIC DNA]</scope>
    <source>
        <strain evidence="9">DSM 45089 / DQS3-9A1</strain>
    </source>
</reference>
<name>F6EQ21_HOYSD</name>
<organism evidence="8 9">
    <name type="scientific">Hoyosella subflava (strain DSM 45089 / JCM 17490 / NBRC 109087 / DQS3-9A1)</name>
    <name type="common">Amycolicicoccus subflavus</name>
    <dbReference type="NCBI Taxonomy" id="443218"/>
    <lineage>
        <taxon>Bacteria</taxon>
        <taxon>Bacillati</taxon>
        <taxon>Actinomycetota</taxon>
        <taxon>Actinomycetes</taxon>
        <taxon>Mycobacteriales</taxon>
        <taxon>Hoyosellaceae</taxon>
        <taxon>Hoyosella</taxon>
    </lineage>
</organism>
<dbReference type="GO" id="GO:0008855">
    <property type="term" value="F:exodeoxyribonuclease VII activity"/>
    <property type="evidence" value="ECO:0007669"/>
    <property type="project" value="UniProtKB-UniRule"/>
</dbReference>
<evidence type="ECO:0000313" key="9">
    <source>
        <dbReference type="Proteomes" id="UP000009235"/>
    </source>
</evidence>
<dbReference type="Gene3D" id="1.10.287.1040">
    <property type="entry name" value="Exonuclease VII, small subunit"/>
    <property type="match status" value="1"/>
</dbReference>
<gene>
    <name evidence="6" type="primary">xseB</name>
    <name evidence="8" type="ordered locus">AS9A_3401</name>
</gene>
<evidence type="ECO:0000256" key="7">
    <source>
        <dbReference type="SAM" id="MobiDB-lite"/>
    </source>
</evidence>
<accession>F6EQ21</accession>
<comment type="catalytic activity">
    <reaction evidence="6">
        <text>Exonucleolytic cleavage in either 5'- to 3'- or 3'- to 5'-direction to yield nucleoside 5'-phosphates.</text>
        <dbReference type="EC" id="3.1.11.6"/>
    </reaction>
</comment>
<protein>
    <recommendedName>
        <fullName evidence="6">Exodeoxyribonuclease 7 small subunit</fullName>
        <ecNumber evidence="6">3.1.11.6</ecNumber>
    </recommendedName>
    <alternativeName>
        <fullName evidence="6">Exodeoxyribonuclease VII small subunit</fullName>
        <shortName evidence="6">Exonuclease VII small subunit</shortName>
    </alternativeName>
</protein>
<dbReference type="NCBIfam" id="NF002139">
    <property type="entry name" value="PRK00977.1-3"/>
    <property type="match status" value="1"/>
</dbReference>
<dbReference type="Pfam" id="PF02609">
    <property type="entry name" value="Exonuc_VII_S"/>
    <property type="match status" value="1"/>
</dbReference>
<dbReference type="eggNOG" id="COG1722">
    <property type="taxonomic scope" value="Bacteria"/>
</dbReference>
<dbReference type="RefSeq" id="WP_013808191.1">
    <property type="nucleotide sequence ID" value="NC_015564.1"/>
</dbReference>
<dbReference type="KEGG" id="asd:AS9A_3401"/>
<comment type="subunit">
    <text evidence="6">Heterooligomer composed of large and small subunits.</text>
</comment>
<dbReference type="AlphaFoldDB" id="F6EQ21"/>
<dbReference type="HOGENOM" id="CLU_145918_0_2_11"/>
<evidence type="ECO:0000256" key="3">
    <source>
        <dbReference type="ARBA" id="ARBA00022722"/>
    </source>
</evidence>
<dbReference type="PANTHER" id="PTHR34137">
    <property type="entry name" value="EXODEOXYRIBONUCLEASE 7 SMALL SUBUNIT"/>
    <property type="match status" value="1"/>
</dbReference>
<evidence type="ECO:0000256" key="4">
    <source>
        <dbReference type="ARBA" id="ARBA00022801"/>
    </source>
</evidence>
<dbReference type="SUPFAM" id="SSF116842">
    <property type="entry name" value="XseB-like"/>
    <property type="match status" value="1"/>
</dbReference>
<keyword evidence="5 6" id="KW-0269">Exonuclease</keyword>
<dbReference type="HAMAP" id="MF_00337">
    <property type="entry name" value="Exonuc_7_S"/>
    <property type="match status" value="1"/>
</dbReference>
<comment type="function">
    <text evidence="6">Bidirectionally degrades single-stranded DNA into large acid-insoluble oligonucleotides, which are then degraded further into small acid-soluble oligonucleotides.</text>
</comment>
<feature type="region of interest" description="Disordered" evidence="7">
    <location>
        <begin position="1"/>
        <end position="20"/>
    </location>
</feature>
<evidence type="ECO:0000256" key="5">
    <source>
        <dbReference type="ARBA" id="ARBA00022839"/>
    </source>
</evidence>
<keyword evidence="4 6" id="KW-0378">Hydrolase</keyword>
<evidence type="ECO:0000256" key="2">
    <source>
        <dbReference type="ARBA" id="ARBA00022490"/>
    </source>
</evidence>
<evidence type="ECO:0000256" key="1">
    <source>
        <dbReference type="ARBA" id="ARBA00009998"/>
    </source>
</evidence>
<keyword evidence="2 6" id="KW-0963">Cytoplasm</keyword>
<proteinExistence type="inferred from homology"/>
<dbReference type="InterPro" id="IPR037004">
    <property type="entry name" value="Exonuc_VII_ssu_sf"/>
</dbReference>
<dbReference type="PANTHER" id="PTHR34137:SF1">
    <property type="entry name" value="EXODEOXYRIBONUCLEASE 7 SMALL SUBUNIT"/>
    <property type="match status" value="1"/>
</dbReference>